<dbReference type="Gene3D" id="3.90.550.10">
    <property type="entry name" value="Spore Coat Polysaccharide Biosynthesis Protein SpsA, Chain A"/>
    <property type="match status" value="1"/>
</dbReference>
<name>A0A5D6W9L0_9FIRM</name>
<dbReference type="SUPFAM" id="SSF54631">
    <property type="entry name" value="CBS-domain pair"/>
    <property type="match status" value="1"/>
</dbReference>
<evidence type="ECO:0000313" key="3">
    <source>
        <dbReference type="EMBL" id="TYZ24510.1"/>
    </source>
</evidence>
<dbReference type="AlphaFoldDB" id="A0A5D6W9L0"/>
<dbReference type="InterPro" id="IPR050486">
    <property type="entry name" value="Mannose-1P_guanyltransferase"/>
</dbReference>
<accession>A0A5D6W9L0</accession>
<dbReference type="InterPro" id="IPR046342">
    <property type="entry name" value="CBS_dom_sf"/>
</dbReference>
<dbReference type="PANTHER" id="PTHR22572">
    <property type="entry name" value="SUGAR-1-PHOSPHATE GUANYL TRANSFERASE"/>
    <property type="match status" value="1"/>
</dbReference>
<dbReference type="Gene3D" id="3.10.580.10">
    <property type="entry name" value="CBS-domain"/>
    <property type="match status" value="1"/>
</dbReference>
<keyword evidence="4" id="KW-1185">Reference proteome</keyword>
<organism evidence="3 4">
    <name type="scientific">Selenomonas ruminis</name>
    <dbReference type="NCBI Taxonomy" id="2593411"/>
    <lineage>
        <taxon>Bacteria</taxon>
        <taxon>Bacillati</taxon>
        <taxon>Bacillota</taxon>
        <taxon>Negativicutes</taxon>
        <taxon>Selenomonadales</taxon>
        <taxon>Selenomonadaceae</taxon>
        <taxon>Selenomonas</taxon>
    </lineage>
</organism>
<proteinExistence type="predicted"/>
<dbReference type="InterPro" id="IPR029044">
    <property type="entry name" value="Nucleotide-diphossugar_trans"/>
</dbReference>
<dbReference type="CDD" id="cd06426">
    <property type="entry name" value="NTP_transferase_like_2"/>
    <property type="match status" value="1"/>
</dbReference>
<evidence type="ECO:0000256" key="1">
    <source>
        <dbReference type="PROSITE-ProRule" id="PRU00703"/>
    </source>
</evidence>
<dbReference type="SUPFAM" id="SSF53448">
    <property type="entry name" value="Nucleotide-diphospho-sugar transferases"/>
    <property type="match status" value="1"/>
</dbReference>
<dbReference type="RefSeq" id="WP_149170144.1">
    <property type="nucleotide sequence ID" value="NZ_VTOY01000001.1"/>
</dbReference>
<evidence type="ECO:0000259" key="2">
    <source>
        <dbReference type="PROSITE" id="PS51371"/>
    </source>
</evidence>
<feature type="domain" description="CBS" evidence="2">
    <location>
        <begin position="1"/>
        <end position="62"/>
    </location>
</feature>
<keyword evidence="3" id="KW-0808">Transferase</keyword>
<dbReference type="PROSITE" id="PS51371">
    <property type="entry name" value="CBS"/>
    <property type="match status" value="1"/>
</dbReference>
<comment type="caution">
    <text evidence="3">The sequence shown here is derived from an EMBL/GenBank/DDBJ whole genome shotgun (WGS) entry which is preliminary data.</text>
</comment>
<reference evidence="3 4" key="1">
    <citation type="submission" date="2019-08" db="EMBL/GenBank/DDBJ databases">
        <title>Selenomonas sp. mPRGC5 and Selenomonas sp. mPRGC8 isolated from ruminal fluid of dairy goat (Capra hircus).</title>
        <authorList>
            <person name="Poothong S."/>
            <person name="Nuengjamnong C."/>
            <person name="Tanasupawat S."/>
        </authorList>
    </citation>
    <scope>NUCLEOTIDE SEQUENCE [LARGE SCALE GENOMIC DNA]</scope>
    <source>
        <strain evidence="4">mPRGC5</strain>
    </source>
</reference>
<gene>
    <name evidence="3" type="ORF">FZ040_00225</name>
</gene>
<evidence type="ECO:0000313" key="4">
    <source>
        <dbReference type="Proteomes" id="UP000323646"/>
    </source>
</evidence>
<keyword evidence="1" id="KW-0129">CBS domain</keyword>
<protein>
    <submittedName>
        <fullName evidence="3">NTP transferase domain-containing protein</fullName>
    </submittedName>
</protein>
<sequence>MNREQVREFTGKLPLNVVEAMNRIDKHASSGDLLFIVDGKGSLIGCITDGDIRRWILKGGELSASVEKVMHKKPVYLHEDERYKAKSVMLDKVITAIPLVDEDKRILDIVLLREVSKVQKEKKSLKGVPVVIMAGGKGTRLYPYTKILPKPLIPIGDTPIVERIIDCYVEYGIARYFMTVNYKKGMMRSYFNDLAPDYEVVFVEENKPLGTGGSIKLIEEKFDCPLFVTNCDALIRADYADIYEHHVKAGNDITMVSALKNITVPYGVTHSGEQGELLAMEEKPKLSYFINTGMYVINPETIELIPDDTMFHMTHLVEKVMANGGKVGTYPISEDSFLDMGEFEEMKRMEQKLNIISEKG</sequence>
<dbReference type="Pfam" id="PF00483">
    <property type="entry name" value="NTP_transferase"/>
    <property type="match status" value="1"/>
</dbReference>
<dbReference type="InterPro" id="IPR000644">
    <property type="entry name" value="CBS_dom"/>
</dbReference>
<dbReference type="GO" id="GO:0016740">
    <property type="term" value="F:transferase activity"/>
    <property type="evidence" value="ECO:0007669"/>
    <property type="project" value="UniProtKB-KW"/>
</dbReference>
<dbReference type="EMBL" id="VTOY01000001">
    <property type="protein sequence ID" value="TYZ24510.1"/>
    <property type="molecule type" value="Genomic_DNA"/>
</dbReference>
<dbReference type="OrthoDB" id="9801899at2"/>
<dbReference type="Proteomes" id="UP000323646">
    <property type="component" value="Unassembled WGS sequence"/>
</dbReference>
<dbReference type="InterPro" id="IPR005835">
    <property type="entry name" value="NTP_transferase_dom"/>
</dbReference>